<protein>
    <submittedName>
        <fullName evidence="1">Uncharacterized protein</fullName>
    </submittedName>
</protein>
<proteinExistence type="predicted"/>
<accession>A0A3M7Q411</accession>
<sequence>MSLVQVVVALVALLEAFLLRIAKTFLGKLKNLNIFQSREIACAFLFRVIDPEESENKIKFVLSELVFEILLNN</sequence>
<name>A0A3M7Q411_BRAPC</name>
<comment type="caution">
    <text evidence="1">The sequence shown here is derived from an EMBL/GenBank/DDBJ whole genome shotgun (WGS) entry which is preliminary data.</text>
</comment>
<dbReference type="Proteomes" id="UP000276133">
    <property type="component" value="Unassembled WGS sequence"/>
</dbReference>
<dbReference type="EMBL" id="REGN01007624">
    <property type="protein sequence ID" value="RNA05725.1"/>
    <property type="molecule type" value="Genomic_DNA"/>
</dbReference>
<evidence type="ECO:0000313" key="2">
    <source>
        <dbReference type="Proteomes" id="UP000276133"/>
    </source>
</evidence>
<organism evidence="1 2">
    <name type="scientific">Brachionus plicatilis</name>
    <name type="common">Marine rotifer</name>
    <name type="synonym">Brachionus muelleri</name>
    <dbReference type="NCBI Taxonomy" id="10195"/>
    <lineage>
        <taxon>Eukaryota</taxon>
        <taxon>Metazoa</taxon>
        <taxon>Spiralia</taxon>
        <taxon>Gnathifera</taxon>
        <taxon>Rotifera</taxon>
        <taxon>Eurotatoria</taxon>
        <taxon>Monogononta</taxon>
        <taxon>Pseudotrocha</taxon>
        <taxon>Ploima</taxon>
        <taxon>Brachionidae</taxon>
        <taxon>Brachionus</taxon>
    </lineage>
</organism>
<keyword evidence="2" id="KW-1185">Reference proteome</keyword>
<reference evidence="1 2" key="1">
    <citation type="journal article" date="2018" name="Sci. Rep.">
        <title>Genomic signatures of local adaptation to the degree of environmental predictability in rotifers.</title>
        <authorList>
            <person name="Franch-Gras L."/>
            <person name="Hahn C."/>
            <person name="Garcia-Roger E.M."/>
            <person name="Carmona M.J."/>
            <person name="Serra M."/>
            <person name="Gomez A."/>
        </authorList>
    </citation>
    <scope>NUCLEOTIDE SEQUENCE [LARGE SCALE GENOMIC DNA]</scope>
    <source>
        <strain evidence="1">HYR1</strain>
    </source>
</reference>
<gene>
    <name evidence="1" type="ORF">BpHYR1_019565</name>
</gene>
<evidence type="ECO:0000313" key="1">
    <source>
        <dbReference type="EMBL" id="RNA05725.1"/>
    </source>
</evidence>
<dbReference type="AlphaFoldDB" id="A0A3M7Q411"/>